<dbReference type="InterPro" id="IPR002810">
    <property type="entry name" value="NfeD-like_C"/>
</dbReference>
<dbReference type="Proteomes" id="UP000250790">
    <property type="component" value="Unassembled WGS sequence"/>
</dbReference>
<accession>A0A315EDL1</accession>
<keyword evidence="1" id="KW-0812">Transmembrane</keyword>
<feature type="transmembrane region" description="Helical" evidence="1">
    <location>
        <begin position="7"/>
        <end position="40"/>
    </location>
</feature>
<protein>
    <recommendedName>
        <fullName evidence="2">NfeD-like C-terminal domain-containing protein</fullName>
    </recommendedName>
</protein>
<dbReference type="AlphaFoldDB" id="A0A315EDL1"/>
<gene>
    <name evidence="3" type="ORF">B9Z37_02095</name>
</gene>
<feature type="domain" description="NfeD-like C-terminal" evidence="2">
    <location>
        <begin position="81"/>
        <end position="136"/>
    </location>
</feature>
<evidence type="ECO:0000259" key="2">
    <source>
        <dbReference type="Pfam" id="PF01957"/>
    </source>
</evidence>
<proteinExistence type="predicted"/>
<evidence type="ECO:0000313" key="3">
    <source>
        <dbReference type="EMBL" id="PUE55873.1"/>
    </source>
</evidence>
<dbReference type="Pfam" id="PF01957">
    <property type="entry name" value="NfeD"/>
    <property type="match status" value="1"/>
</dbReference>
<evidence type="ECO:0000256" key="1">
    <source>
        <dbReference type="SAM" id="Phobius"/>
    </source>
</evidence>
<comment type="caution">
    <text evidence="3">The sequence shown here is derived from an EMBL/GenBank/DDBJ whole genome shotgun (WGS) entry which is preliminary data.</text>
</comment>
<keyword evidence="4" id="KW-1185">Reference proteome</keyword>
<keyword evidence="1" id="KW-0472">Membrane</keyword>
<dbReference type="OrthoDB" id="5654021at2"/>
<sequence>MNDTTVWWLVTGVLVAAELMTGTFYLLMLAIGAVAAALAAHLGAGLTPQLVSAAVVGGLAVVLWRLKSLRREAQVPTELHLDIGETVQVSSWDAQGTAQVKHRGAHWTAICPTSPTPAPGPHRIRAIEGSRLVLEKI</sequence>
<dbReference type="RefSeq" id="WP_108311857.1">
    <property type="nucleotide sequence ID" value="NZ_NESN01000001.1"/>
</dbReference>
<evidence type="ECO:0000313" key="4">
    <source>
        <dbReference type="Proteomes" id="UP000250790"/>
    </source>
</evidence>
<feature type="transmembrane region" description="Helical" evidence="1">
    <location>
        <begin position="46"/>
        <end position="64"/>
    </location>
</feature>
<keyword evidence="1" id="KW-1133">Transmembrane helix</keyword>
<dbReference type="EMBL" id="NESN01000001">
    <property type="protein sequence ID" value="PUE55873.1"/>
    <property type="molecule type" value="Genomic_DNA"/>
</dbReference>
<organism evidence="3 4">
    <name type="scientific">Limnohabitans parvus II-B4</name>
    <dbReference type="NCBI Taxonomy" id="1293052"/>
    <lineage>
        <taxon>Bacteria</taxon>
        <taxon>Pseudomonadati</taxon>
        <taxon>Pseudomonadota</taxon>
        <taxon>Betaproteobacteria</taxon>
        <taxon>Burkholderiales</taxon>
        <taxon>Comamonadaceae</taxon>
        <taxon>Limnohabitans</taxon>
    </lineage>
</organism>
<name>A0A315EDL1_9BURK</name>
<reference evidence="3 4" key="1">
    <citation type="submission" date="2017-04" db="EMBL/GenBank/DDBJ databases">
        <title>Unexpected and diverse lifestyles within the genus Limnohabitans.</title>
        <authorList>
            <person name="Kasalicky V."/>
            <person name="Mehrshad M."/>
            <person name="Andrei S.-A."/>
            <person name="Salcher M."/>
            <person name="Kratochvilova H."/>
            <person name="Simek K."/>
            <person name="Ghai R."/>
        </authorList>
    </citation>
    <scope>NUCLEOTIDE SEQUENCE [LARGE SCALE GENOMIC DNA]</scope>
    <source>
        <strain evidence="3 4">II-B4</strain>
    </source>
</reference>